<dbReference type="AlphaFoldDB" id="A4G7X1"/>
<dbReference type="KEGG" id="har:HEAR2480"/>
<keyword evidence="3" id="KW-1185">Reference proteome</keyword>
<proteinExistence type="predicted"/>
<dbReference type="HOGENOM" id="CLU_2990527_0_0_4"/>
<evidence type="ECO:0000313" key="3">
    <source>
        <dbReference type="Proteomes" id="UP000006697"/>
    </source>
</evidence>
<accession>A4G7X1</accession>
<feature type="region of interest" description="Disordered" evidence="1">
    <location>
        <begin position="1"/>
        <end position="24"/>
    </location>
</feature>
<reference evidence="2 3" key="1">
    <citation type="journal article" date="2007" name="PLoS Genet.">
        <title>A tale of two oxidation states: bacterial colonization of arsenic-rich environments.</title>
        <authorList>
            <person name="Muller D."/>
            <person name="Medigue C."/>
            <person name="Koechler S."/>
            <person name="Barbe V."/>
            <person name="Barakat M."/>
            <person name="Talla E."/>
            <person name="Bonnefoy V."/>
            <person name="Krin E."/>
            <person name="Arsene-Ploetze F."/>
            <person name="Carapito C."/>
            <person name="Chandler M."/>
            <person name="Cournoyer B."/>
            <person name="Cruveiller S."/>
            <person name="Dossat C."/>
            <person name="Duval S."/>
            <person name="Heymann M."/>
            <person name="Leize E."/>
            <person name="Lieutaud A."/>
            <person name="Lievremont D."/>
            <person name="Makita Y."/>
            <person name="Mangenot S."/>
            <person name="Nitschke W."/>
            <person name="Ortet P."/>
            <person name="Perdrial N."/>
            <person name="Schoepp B."/>
            <person name="Siguier N."/>
            <person name="Simeonova D.D."/>
            <person name="Rouy Z."/>
            <person name="Segurens B."/>
            <person name="Turlin E."/>
            <person name="Vallenet D."/>
            <person name="Van Dorsselaer A."/>
            <person name="Weiss S."/>
            <person name="Weissenbach J."/>
            <person name="Lett M.C."/>
            <person name="Danchin A."/>
            <person name="Bertin P.N."/>
        </authorList>
    </citation>
    <scope>NUCLEOTIDE SEQUENCE [LARGE SCALE GENOMIC DNA]</scope>
    <source>
        <strain evidence="3">ULPAs1</strain>
    </source>
</reference>
<dbReference type="Proteomes" id="UP000006697">
    <property type="component" value="Chromosome"/>
</dbReference>
<organism evidence="2 3">
    <name type="scientific">Herminiimonas arsenicoxydans</name>
    <dbReference type="NCBI Taxonomy" id="204773"/>
    <lineage>
        <taxon>Bacteria</taxon>
        <taxon>Pseudomonadati</taxon>
        <taxon>Pseudomonadota</taxon>
        <taxon>Betaproteobacteria</taxon>
        <taxon>Burkholderiales</taxon>
        <taxon>Oxalobacteraceae</taxon>
        <taxon>Herminiimonas</taxon>
    </lineage>
</organism>
<protein>
    <submittedName>
        <fullName evidence="2">Uncharacterized protein</fullName>
    </submittedName>
</protein>
<evidence type="ECO:0000256" key="1">
    <source>
        <dbReference type="SAM" id="MobiDB-lite"/>
    </source>
</evidence>
<gene>
    <name evidence="2" type="ordered locus">HEAR2480</name>
</gene>
<name>A4G7X1_HERAR</name>
<dbReference type="EMBL" id="CU207211">
    <property type="protein sequence ID" value="CAL62608.1"/>
    <property type="molecule type" value="Genomic_DNA"/>
</dbReference>
<evidence type="ECO:0000313" key="2">
    <source>
        <dbReference type="EMBL" id="CAL62608.1"/>
    </source>
</evidence>
<sequence>MRELTKRAGQDAGMTTTREPESGHTLISVKNYVGEEKSSTDVSVLLYESTVSFSRKN</sequence>